<proteinExistence type="inferred from homology"/>
<dbReference type="Proteomes" id="UP000193228">
    <property type="component" value="Unassembled WGS sequence"/>
</dbReference>
<evidence type="ECO:0000256" key="3">
    <source>
        <dbReference type="SAM" id="MobiDB-lite"/>
    </source>
</evidence>
<evidence type="ECO:0000256" key="1">
    <source>
        <dbReference type="ARBA" id="ARBA00005254"/>
    </source>
</evidence>
<dbReference type="Gene3D" id="1.10.12.10">
    <property type="entry name" value="Lyase 2-enoyl-coa Hydratase, Chain A, domain 2"/>
    <property type="match status" value="1"/>
</dbReference>
<protein>
    <submittedName>
        <fullName evidence="4">Enoyl-CoA hydratase/carnithine racemase</fullName>
    </submittedName>
</protein>
<dbReference type="Gene3D" id="3.30.300.220">
    <property type="match status" value="1"/>
</dbReference>
<dbReference type="PANTHER" id="PTHR11941:SF54">
    <property type="entry name" value="ENOYL-COA HYDRATASE, MITOCHONDRIAL"/>
    <property type="match status" value="1"/>
</dbReference>
<dbReference type="STRING" id="1515439.SAMN06265784_106123"/>
<organism evidence="4 5">
    <name type="scientific">Paraburkholderia susongensis</name>
    <dbReference type="NCBI Taxonomy" id="1515439"/>
    <lineage>
        <taxon>Bacteria</taxon>
        <taxon>Pseudomonadati</taxon>
        <taxon>Pseudomonadota</taxon>
        <taxon>Betaproteobacteria</taxon>
        <taxon>Burkholderiales</taxon>
        <taxon>Burkholderiaceae</taxon>
        <taxon>Paraburkholderia</taxon>
    </lineage>
</organism>
<feature type="compositionally biased region" description="Basic and acidic residues" evidence="3">
    <location>
        <begin position="228"/>
        <end position="242"/>
    </location>
</feature>
<dbReference type="GO" id="GO:0016829">
    <property type="term" value="F:lyase activity"/>
    <property type="evidence" value="ECO:0007669"/>
    <property type="project" value="UniProtKB-KW"/>
</dbReference>
<reference evidence="5" key="1">
    <citation type="submission" date="2017-04" db="EMBL/GenBank/DDBJ databases">
        <authorList>
            <person name="Varghese N."/>
            <person name="Submissions S."/>
        </authorList>
    </citation>
    <scope>NUCLEOTIDE SEQUENCE [LARGE SCALE GENOMIC DNA]</scope>
    <source>
        <strain evidence="5">LMG 29540</strain>
    </source>
</reference>
<keyword evidence="2" id="KW-0456">Lyase</keyword>
<evidence type="ECO:0000313" key="4">
    <source>
        <dbReference type="EMBL" id="SMG53218.1"/>
    </source>
</evidence>
<accession>A0A1X7LH68</accession>
<dbReference type="OrthoDB" id="9775794at2"/>
<dbReference type="AlphaFoldDB" id="A0A1X7LH68"/>
<dbReference type="InterPro" id="IPR001753">
    <property type="entry name" value="Enoyl-CoA_hydra/iso"/>
</dbReference>
<feature type="region of interest" description="Disordered" evidence="3">
    <location>
        <begin position="220"/>
        <end position="248"/>
    </location>
</feature>
<dbReference type="Gene3D" id="3.90.226.20">
    <property type="match status" value="1"/>
</dbReference>
<name>A0A1X7LH68_9BURK</name>
<dbReference type="SUPFAM" id="SSF52096">
    <property type="entry name" value="ClpP/crotonase"/>
    <property type="match status" value="1"/>
</dbReference>
<dbReference type="GO" id="GO:0006635">
    <property type="term" value="P:fatty acid beta-oxidation"/>
    <property type="evidence" value="ECO:0007669"/>
    <property type="project" value="TreeGrafter"/>
</dbReference>
<dbReference type="RefSeq" id="WP_085486001.1">
    <property type="nucleotide sequence ID" value="NZ_FXAT01000006.1"/>
</dbReference>
<keyword evidence="5" id="KW-1185">Reference proteome</keyword>
<dbReference type="InterPro" id="IPR029045">
    <property type="entry name" value="ClpP/crotonase-like_dom_sf"/>
</dbReference>
<dbReference type="EMBL" id="FXAT01000006">
    <property type="protein sequence ID" value="SMG53218.1"/>
    <property type="molecule type" value="Genomic_DNA"/>
</dbReference>
<dbReference type="Pfam" id="PF00378">
    <property type="entry name" value="ECH_1"/>
    <property type="match status" value="2"/>
</dbReference>
<dbReference type="CDD" id="cd06558">
    <property type="entry name" value="crotonase-like"/>
    <property type="match status" value="1"/>
</dbReference>
<comment type="similarity">
    <text evidence="1">Belongs to the enoyl-CoA hydratase/isomerase family.</text>
</comment>
<evidence type="ECO:0000256" key="2">
    <source>
        <dbReference type="ARBA" id="ARBA00023239"/>
    </source>
</evidence>
<dbReference type="PANTHER" id="PTHR11941">
    <property type="entry name" value="ENOYL-COA HYDRATASE-RELATED"/>
    <property type="match status" value="1"/>
</dbReference>
<dbReference type="InterPro" id="IPR014748">
    <property type="entry name" value="Enoyl-CoA_hydra_C"/>
</dbReference>
<sequence length="248" mass="26804">MNDSPVIVEHFDDGVTLITLNRPHKKNAMNSQAALDIQRAFEAFDRSEQRVAIFTGAGDDAFCAGADLNDKPEFWRCTPTVGFRTEKPVIAAVGGWCIGGGLVFAMMSDLVVASENAILQYPEAKLGFTGGIIASMAGRIPHKFAMEVMLLGRRFSAARAMQMGLINEVTPRGAHVDAALAIARELAQSAPLVLKTLKRWVVQDVVAQSPAERMARTQAQLATISESSDAKEGPAAFREKRAPTYQGK</sequence>
<evidence type="ECO:0000313" key="5">
    <source>
        <dbReference type="Proteomes" id="UP000193228"/>
    </source>
</evidence>
<gene>
    <name evidence="4" type="ORF">SAMN06265784_106123</name>
</gene>